<dbReference type="AlphaFoldDB" id="A0A1Y4T0M7"/>
<accession>A0A1Y4T0M7</accession>
<protein>
    <submittedName>
        <fullName evidence="1">TnpV protein</fullName>
    </submittedName>
</protein>
<dbReference type="Proteomes" id="UP000195305">
    <property type="component" value="Unassembled WGS sequence"/>
</dbReference>
<dbReference type="OrthoDB" id="3267916at2"/>
<evidence type="ECO:0000313" key="2">
    <source>
        <dbReference type="Proteomes" id="UP000195305"/>
    </source>
</evidence>
<sequence>MKKIKYNKVGDYEFPSLKQERPLPNLSRFGREYLRILKEKHPGHYLALRVRDELNEELIRFDKELNQQYETFVEQYKISRNITEELKKQDQMKWVKEMNDIKYFAKNMLIDEYKYLILIW</sequence>
<keyword evidence="2" id="KW-1185">Reference proteome</keyword>
<evidence type="ECO:0000313" key="1">
    <source>
        <dbReference type="EMBL" id="OUQ35727.1"/>
    </source>
</evidence>
<gene>
    <name evidence="1" type="ORF">B5E75_02790</name>
</gene>
<dbReference type="InterPro" id="IPR026989">
    <property type="entry name" value="TnpV"/>
</dbReference>
<organism evidence="1 2">
    <name type="scientific">Massilimicrobiota timonensis</name>
    <dbReference type="NCBI Taxonomy" id="1776392"/>
    <lineage>
        <taxon>Bacteria</taxon>
        <taxon>Bacillati</taxon>
        <taxon>Bacillota</taxon>
        <taxon>Erysipelotrichia</taxon>
        <taxon>Erysipelotrichales</taxon>
        <taxon>Erysipelotrichaceae</taxon>
        <taxon>Massilimicrobiota</taxon>
    </lineage>
</organism>
<proteinExistence type="predicted"/>
<comment type="caution">
    <text evidence="1">The sequence shown here is derived from an EMBL/GenBank/DDBJ whole genome shotgun (WGS) entry which is preliminary data.</text>
</comment>
<reference evidence="1 2" key="1">
    <citation type="journal article" date="2018" name="BMC Genomics">
        <title>Whole genome sequencing and function prediction of 133 gut anaerobes isolated from chicken caecum in pure cultures.</title>
        <authorList>
            <person name="Medvecky M."/>
            <person name="Cejkova D."/>
            <person name="Polansky O."/>
            <person name="Karasova D."/>
            <person name="Kubasova T."/>
            <person name="Cizek A."/>
            <person name="Rychlik I."/>
        </authorList>
    </citation>
    <scope>NUCLEOTIDE SEQUENCE [LARGE SCALE GENOMIC DNA]</scope>
    <source>
        <strain evidence="1 2">An13</strain>
    </source>
</reference>
<dbReference type="Pfam" id="PF14198">
    <property type="entry name" value="TnpV"/>
    <property type="match status" value="1"/>
</dbReference>
<name>A0A1Y4T0M7_9FIRM</name>
<dbReference type="EMBL" id="NFLJ01000006">
    <property type="protein sequence ID" value="OUQ35727.1"/>
    <property type="molecule type" value="Genomic_DNA"/>
</dbReference>
<dbReference type="RefSeq" id="WP_087357275.1">
    <property type="nucleotide sequence ID" value="NZ_NFLJ01000006.1"/>
</dbReference>